<sequence length="156" mass="16984">MTEHPINLAQLYKWNSSLYYDRMISHAFRLRAGDDLKKSVEQYIASHSLQAAIVVACVGSLSHAVLRLAGAKNYFNSPDDFEIVSATGTASTAGMHIHLAVSDKDGTTVGGHLAEGCLVRTTCEVVLLESPGHHFEREDDPETGFTELVVKAIGER</sequence>
<keyword evidence="3" id="KW-1185">Reference proteome</keyword>
<protein>
    <submittedName>
        <fullName evidence="2">DNA-binding protein</fullName>
    </submittedName>
</protein>
<feature type="domain" description="PPC" evidence="1">
    <location>
        <begin position="20"/>
        <end position="151"/>
    </location>
</feature>
<reference evidence="2 3" key="1">
    <citation type="submission" date="2019-02" db="EMBL/GenBank/DDBJ databases">
        <title>Kribbella capetownensis sp. nov. and Kribbella speibonae sp. nov., isolated from soil.</title>
        <authorList>
            <person name="Curtis S.M."/>
            <person name="Norton I."/>
            <person name="Everest G.J."/>
            <person name="Meyers P.R."/>
        </authorList>
    </citation>
    <scope>NUCLEOTIDE SEQUENCE [LARGE SCALE GENOMIC DNA]</scope>
    <source>
        <strain evidence="2 3">DSM 27082</strain>
    </source>
</reference>
<dbReference type="EMBL" id="SJKA01000002">
    <property type="protein sequence ID" value="TCC39372.1"/>
    <property type="molecule type" value="Genomic_DNA"/>
</dbReference>
<dbReference type="PANTHER" id="PTHR34988:SF1">
    <property type="entry name" value="DNA-BINDING PROTEIN"/>
    <property type="match status" value="1"/>
</dbReference>
<dbReference type="Proteomes" id="UP000292695">
    <property type="component" value="Unassembled WGS sequence"/>
</dbReference>
<gene>
    <name evidence="2" type="ORF">E0H50_05405</name>
</gene>
<dbReference type="AlphaFoldDB" id="A0A4V6N496"/>
<evidence type="ECO:0000259" key="1">
    <source>
        <dbReference type="PROSITE" id="PS51742"/>
    </source>
</evidence>
<dbReference type="InterPro" id="IPR005175">
    <property type="entry name" value="PPC_dom"/>
</dbReference>
<dbReference type="Pfam" id="PF03479">
    <property type="entry name" value="PCC"/>
    <property type="match status" value="1"/>
</dbReference>
<dbReference type="CDD" id="cd11378">
    <property type="entry name" value="DUF296"/>
    <property type="match status" value="1"/>
</dbReference>
<dbReference type="GO" id="GO:0003677">
    <property type="term" value="F:DNA binding"/>
    <property type="evidence" value="ECO:0007669"/>
    <property type="project" value="UniProtKB-KW"/>
</dbReference>
<comment type="caution">
    <text evidence="2">The sequence shown here is derived from an EMBL/GenBank/DDBJ whole genome shotgun (WGS) entry which is preliminary data.</text>
</comment>
<dbReference type="PANTHER" id="PTHR34988">
    <property type="entry name" value="PROTEIN, PUTATIVE-RELATED"/>
    <property type="match status" value="1"/>
</dbReference>
<organism evidence="2 3">
    <name type="scientific">Kribbella sindirgiensis</name>
    <dbReference type="NCBI Taxonomy" id="1124744"/>
    <lineage>
        <taxon>Bacteria</taxon>
        <taxon>Bacillati</taxon>
        <taxon>Actinomycetota</taxon>
        <taxon>Actinomycetes</taxon>
        <taxon>Propionibacteriales</taxon>
        <taxon>Kribbellaceae</taxon>
        <taxon>Kribbella</taxon>
    </lineage>
</organism>
<evidence type="ECO:0000313" key="3">
    <source>
        <dbReference type="Proteomes" id="UP000292695"/>
    </source>
</evidence>
<dbReference type="RefSeq" id="WP_131285424.1">
    <property type="nucleotide sequence ID" value="NZ_SJKA01000002.1"/>
</dbReference>
<accession>A0A4V6N496</accession>
<dbReference type="PROSITE" id="PS51742">
    <property type="entry name" value="PPC"/>
    <property type="match status" value="1"/>
</dbReference>
<dbReference type="OrthoDB" id="552202at2"/>
<name>A0A4V6N496_9ACTN</name>
<proteinExistence type="predicted"/>
<keyword evidence="2" id="KW-0238">DNA-binding</keyword>
<evidence type="ECO:0000313" key="2">
    <source>
        <dbReference type="EMBL" id="TCC39372.1"/>
    </source>
</evidence>
<dbReference type="Gene3D" id="3.30.1330.80">
    <property type="entry name" value="Hypothetical protein, similar to alpha- acetolactate decarboxylase, domain 2"/>
    <property type="match status" value="1"/>
</dbReference>
<dbReference type="SUPFAM" id="SSF117856">
    <property type="entry name" value="AF0104/ALDC/Ptd012-like"/>
    <property type="match status" value="1"/>
</dbReference>